<reference evidence="1 2" key="1">
    <citation type="journal article" date="2018" name="Nat. Biotechnol.">
        <title>A standardized bacterial taxonomy based on genome phylogeny substantially revises the tree of life.</title>
        <authorList>
            <person name="Parks D.H."/>
            <person name="Chuvochina M."/>
            <person name="Waite D.W."/>
            <person name="Rinke C."/>
            <person name="Skarshewski A."/>
            <person name="Chaumeil P.A."/>
            <person name="Hugenholtz P."/>
        </authorList>
    </citation>
    <scope>NUCLEOTIDE SEQUENCE [LARGE SCALE GENOMIC DNA]</scope>
    <source>
        <strain evidence="1">UBA11728</strain>
    </source>
</reference>
<comment type="caution">
    <text evidence="1">The sequence shown here is derived from an EMBL/GenBank/DDBJ whole genome shotgun (WGS) entry which is preliminary data.</text>
</comment>
<sequence length="114" mass="12917">MKKNIFCKPLNEIVLEFESGEKITLLFDIVASMEINYNHNNLSIPELCTQIICAGSHGKLTEEKARDLVCQLQPLVIVEILTEFYESMGVIGNEALEEQIKKATAQFLNKIMSR</sequence>
<gene>
    <name evidence="1" type="ORF">DHW61_16020</name>
</gene>
<dbReference type="EMBL" id="DPVV01000529">
    <property type="protein sequence ID" value="HCL03887.1"/>
    <property type="molecule type" value="Genomic_DNA"/>
</dbReference>
<protein>
    <submittedName>
        <fullName evidence="1">Uncharacterized protein</fullName>
    </submittedName>
</protein>
<name>A0A3D2XAW7_9FIRM</name>
<organism evidence="1 2">
    <name type="scientific">Lachnoclostridium phytofermentans</name>
    <dbReference type="NCBI Taxonomy" id="66219"/>
    <lineage>
        <taxon>Bacteria</taxon>
        <taxon>Bacillati</taxon>
        <taxon>Bacillota</taxon>
        <taxon>Clostridia</taxon>
        <taxon>Lachnospirales</taxon>
        <taxon>Lachnospiraceae</taxon>
    </lineage>
</organism>
<evidence type="ECO:0000313" key="1">
    <source>
        <dbReference type="EMBL" id="HCL03887.1"/>
    </source>
</evidence>
<dbReference type="AlphaFoldDB" id="A0A3D2XAW7"/>
<accession>A0A3D2XAW7</accession>
<evidence type="ECO:0000313" key="2">
    <source>
        <dbReference type="Proteomes" id="UP000262969"/>
    </source>
</evidence>
<proteinExistence type="predicted"/>
<dbReference type="Proteomes" id="UP000262969">
    <property type="component" value="Unassembled WGS sequence"/>
</dbReference>